<dbReference type="PANTHER" id="PTHR15670:SF4">
    <property type="entry name" value="RHO GTPASE-ACTIVATING PROTEIN 11A"/>
    <property type="match status" value="1"/>
</dbReference>
<dbReference type="SUPFAM" id="SSF48350">
    <property type="entry name" value="GTPase activation domain, GAP"/>
    <property type="match status" value="1"/>
</dbReference>
<dbReference type="PANTHER" id="PTHR15670">
    <property type="entry name" value="RHO GTPASE ACTIVATING PROTEIN 11A"/>
    <property type="match status" value="1"/>
</dbReference>
<feature type="domain" description="Rho-GAP" evidence="1">
    <location>
        <begin position="48"/>
        <end position="230"/>
    </location>
</feature>
<dbReference type="Proteomes" id="UP001196413">
    <property type="component" value="Unassembled WGS sequence"/>
</dbReference>
<dbReference type="GO" id="GO:0007165">
    <property type="term" value="P:signal transduction"/>
    <property type="evidence" value="ECO:0007669"/>
    <property type="project" value="InterPro"/>
</dbReference>
<sequence length="230" mass="25502">MAYATREDFARISNSYVITRVESGASGGVSRISQKLIFHFLLSGRGGIEIKVLVWPSRADSEADFKVCSVSVSKSRGRLPTESSCGPGGSVHRLGNVHAVDVLLELTIDEGNQYGSTRIKLEQAVYLGAAPIPSNFTVHDVCSMVKRFLRYLKEPLLPYSVIRKRLFELAKKGETVPIKRKEFCIIFEPGLKAGMKEFDNFLPPAHIGTLGYLMRQLHRVGFNLGLVLTM</sequence>
<keyword evidence="3" id="KW-1185">Reference proteome</keyword>
<protein>
    <recommendedName>
        <fullName evidence="1">Rho-GAP domain-containing protein</fullName>
    </recommendedName>
</protein>
<dbReference type="EMBL" id="JAHQIW010003083">
    <property type="protein sequence ID" value="KAJ1357273.1"/>
    <property type="molecule type" value="Genomic_DNA"/>
</dbReference>
<accession>A0AAD5MJG3</accession>
<evidence type="ECO:0000313" key="2">
    <source>
        <dbReference type="EMBL" id="KAJ1357273.1"/>
    </source>
</evidence>
<dbReference type="PROSITE" id="PS50238">
    <property type="entry name" value="RHOGAP"/>
    <property type="match status" value="1"/>
</dbReference>
<gene>
    <name evidence="2" type="ORF">KIN20_015391</name>
</gene>
<dbReference type="InterPro" id="IPR042869">
    <property type="entry name" value="ARHGAP11A/B"/>
</dbReference>
<comment type="caution">
    <text evidence="2">The sequence shown here is derived from an EMBL/GenBank/DDBJ whole genome shotgun (WGS) entry which is preliminary data.</text>
</comment>
<dbReference type="AlphaFoldDB" id="A0AAD5MJG3"/>
<name>A0AAD5MJG3_PARTN</name>
<dbReference type="Gene3D" id="1.10.555.10">
    <property type="entry name" value="Rho GTPase activation protein"/>
    <property type="match status" value="1"/>
</dbReference>
<reference evidence="2" key="1">
    <citation type="submission" date="2021-06" db="EMBL/GenBank/DDBJ databases">
        <title>Parelaphostrongylus tenuis whole genome reference sequence.</title>
        <authorList>
            <person name="Garwood T.J."/>
            <person name="Larsen P.A."/>
            <person name="Fountain-Jones N.M."/>
            <person name="Garbe J.R."/>
            <person name="Macchietto M.G."/>
            <person name="Kania S.A."/>
            <person name="Gerhold R.W."/>
            <person name="Richards J.E."/>
            <person name="Wolf T.M."/>
        </authorList>
    </citation>
    <scope>NUCLEOTIDE SEQUENCE</scope>
    <source>
        <strain evidence="2">MNPRO001-30</strain>
        <tissue evidence="2">Meninges</tissue>
    </source>
</reference>
<dbReference type="GO" id="GO:0005096">
    <property type="term" value="F:GTPase activator activity"/>
    <property type="evidence" value="ECO:0007669"/>
    <property type="project" value="TreeGrafter"/>
</dbReference>
<dbReference type="Pfam" id="PF00620">
    <property type="entry name" value="RhoGAP"/>
    <property type="match status" value="1"/>
</dbReference>
<proteinExistence type="predicted"/>
<dbReference type="InterPro" id="IPR008936">
    <property type="entry name" value="Rho_GTPase_activation_prot"/>
</dbReference>
<evidence type="ECO:0000259" key="1">
    <source>
        <dbReference type="PROSITE" id="PS50238"/>
    </source>
</evidence>
<evidence type="ECO:0000313" key="3">
    <source>
        <dbReference type="Proteomes" id="UP001196413"/>
    </source>
</evidence>
<organism evidence="2 3">
    <name type="scientific">Parelaphostrongylus tenuis</name>
    <name type="common">Meningeal worm</name>
    <dbReference type="NCBI Taxonomy" id="148309"/>
    <lineage>
        <taxon>Eukaryota</taxon>
        <taxon>Metazoa</taxon>
        <taxon>Ecdysozoa</taxon>
        <taxon>Nematoda</taxon>
        <taxon>Chromadorea</taxon>
        <taxon>Rhabditida</taxon>
        <taxon>Rhabditina</taxon>
        <taxon>Rhabditomorpha</taxon>
        <taxon>Strongyloidea</taxon>
        <taxon>Metastrongylidae</taxon>
        <taxon>Parelaphostrongylus</taxon>
    </lineage>
</organism>
<dbReference type="InterPro" id="IPR000198">
    <property type="entry name" value="RhoGAP_dom"/>
</dbReference>